<dbReference type="InterPro" id="IPR036225">
    <property type="entry name" value="SRP/SRP_N"/>
</dbReference>
<dbReference type="GO" id="GO:0003924">
    <property type="term" value="F:GTPase activity"/>
    <property type="evidence" value="ECO:0007669"/>
    <property type="project" value="UniProtKB-UniRule"/>
</dbReference>
<dbReference type="InterPro" id="IPR042101">
    <property type="entry name" value="SRP54_N_sf"/>
</dbReference>
<proteinExistence type="inferred from homology"/>
<dbReference type="SMART" id="SM00963">
    <property type="entry name" value="SRP54_N"/>
    <property type="match status" value="1"/>
</dbReference>
<evidence type="ECO:0000256" key="4">
    <source>
        <dbReference type="ARBA" id="ARBA00022801"/>
    </source>
</evidence>
<evidence type="ECO:0000256" key="9">
    <source>
        <dbReference type="ARBA" id="ARBA00064051"/>
    </source>
</evidence>
<dbReference type="Gene3D" id="1.10.260.30">
    <property type="entry name" value="Signal recognition particle, SRP54 subunit, M-domain"/>
    <property type="match status" value="1"/>
</dbReference>
<dbReference type="PANTHER" id="PTHR11564:SF5">
    <property type="entry name" value="SIGNAL RECOGNITION PARTICLE SUBUNIT SRP54"/>
    <property type="match status" value="1"/>
</dbReference>
<comment type="function">
    <text evidence="10">Involved in targeting and insertion of nascent membrane proteins into the cytoplasmic membrane. Binds to the hydrophobic signal sequence of the ribosome-nascent chain (RNC) as it emerges from the ribosomes. The SRP-RNC complex is then targeted to the cytoplasmic membrane where it interacts with the SRP receptor FtsY.</text>
</comment>
<organism evidence="13 14">
    <name type="scientific">Marine Group III euryarchaeote CG-Epi3</name>
    <dbReference type="NCBI Taxonomy" id="1888997"/>
    <lineage>
        <taxon>Archaea</taxon>
        <taxon>Methanobacteriati</taxon>
        <taxon>Thermoplasmatota</taxon>
        <taxon>Thermoplasmata</taxon>
        <taxon>Candidatus Thermoprofundales</taxon>
    </lineage>
</organism>
<sequence>MVLEKLGESLRETLRKIAGASHISPELIKELVRDIQRALLQSDVNVRLALDLSKRIETRALDEKAPAGMTGKEHVVRIVHQELVKALGEPKTLKLSPQKIMMVGLYGQGKTTTTGKISKYLKKKGLSLGLIAADVHRPAAYDQLSQIGEQIQVPVFGDSANTDAKKVVQEGMNEFSDMDVVIVDTAGRHALDGDLISEMKEVSKVFSPDEIFLVMDATVGQQAGPQAEAFHDAVGVNGVILTKLDGSAKGGGALSAVAVTNAPIIFVGTGEGLDALETLDPDRFISRLLGMGDLQTLLERAEEVMDASTAEDTAKRMLSGKFSLIDMREQMEALTKMGPLGKVMEMIPGMSGMMKKGQMEETETKLDKFKVLMSSMTKEELENPKVIKRSRINRIALGSGSDPQEIRDLLKQYNQSKKMMSNLGGNRRAQQRMMRQFGKSDLKL</sequence>
<evidence type="ECO:0000256" key="5">
    <source>
        <dbReference type="ARBA" id="ARBA00022884"/>
    </source>
</evidence>
<evidence type="ECO:0000256" key="2">
    <source>
        <dbReference type="ARBA" id="ARBA00022490"/>
    </source>
</evidence>
<comment type="similarity">
    <text evidence="1 10">Belongs to the GTP-binding SRP family. SRP54 subfamily.</text>
</comment>
<evidence type="ECO:0000256" key="6">
    <source>
        <dbReference type="ARBA" id="ARBA00023134"/>
    </source>
</evidence>
<reference evidence="13 14" key="1">
    <citation type="submission" date="2016-08" db="EMBL/GenBank/DDBJ databases">
        <title>New Insights into Marine Group III Euryarchaeota, from dark to light.</title>
        <authorList>
            <person name="Haro-Moreno J.M."/>
            <person name="Rodriguez-Valera F."/>
            <person name="Lopez-Garcia P."/>
            <person name="Moreira D."/>
            <person name="Martin-Cuadrado A.B."/>
        </authorList>
    </citation>
    <scope>NUCLEOTIDE SEQUENCE [LARGE SCALE GENOMIC DNA]</scope>
    <source>
        <strain evidence="13">CG-Epi3</strain>
    </source>
</reference>
<dbReference type="Proteomes" id="UP000183138">
    <property type="component" value="Unassembled WGS sequence"/>
</dbReference>
<dbReference type="GO" id="GO:0006614">
    <property type="term" value="P:SRP-dependent cotranslational protein targeting to membrane"/>
    <property type="evidence" value="ECO:0007669"/>
    <property type="project" value="InterPro"/>
</dbReference>
<evidence type="ECO:0000259" key="12">
    <source>
        <dbReference type="PROSITE" id="PS00300"/>
    </source>
</evidence>
<dbReference type="AlphaFoldDB" id="A0A1J5TQ77"/>
<protein>
    <recommendedName>
        <fullName evidence="10">Signal recognition particle 54 kDa protein</fullName>
        <shortName evidence="10">SRP54</shortName>
        <ecNumber evidence="10">3.6.5.4</ecNumber>
    </recommendedName>
</protein>
<keyword evidence="5 10" id="KW-0694">RNA-binding</keyword>
<feature type="binding site" evidence="10">
    <location>
        <begin position="104"/>
        <end position="111"/>
    </location>
    <ligand>
        <name>GTP</name>
        <dbReference type="ChEBI" id="CHEBI:37565"/>
    </ligand>
</feature>
<feature type="region of interest" description="Disordered" evidence="11">
    <location>
        <begin position="420"/>
        <end position="444"/>
    </location>
</feature>
<evidence type="ECO:0000256" key="8">
    <source>
        <dbReference type="ARBA" id="ARBA00023274"/>
    </source>
</evidence>
<evidence type="ECO:0000256" key="11">
    <source>
        <dbReference type="SAM" id="MobiDB-lite"/>
    </source>
</evidence>
<dbReference type="InterPro" id="IPR004125">
    <property type="entry name" value="Signal_recog_particle_SRP54_M"/>
</dbReference>
<dbReference type="InterPro" id="IPR003593">
    <property type="entry name" value="AAA+_ATPase"/>
</dbReference>
<dbReference type="EC" id="3.6.5.4" evidence="10"/>
<dbReference type="GO" id="GO:0008312">
    <property type="term" value="F:7S RNA binding"/>
    <property type="evidence" value="ECO:0007669"/>
    <property type="project" value="UniProtKB-UniRule"/>
</dbReference>
<dbReference type="FunFam" id="3.40.50.300:FF:000022">
    <property type="entry name" value="Signal recognition particle 54 kDa subunit"/>
    <property type="match status" value="1"/>
</dbReference>
<dbReference type="Gene3D" id="3.40.50.300">
    <property type="entry name" value="P-loop containing nucleotide triphosphate hydrolases"/>
    <property type="match status" value="1"/>
</dbReference>
<feature type="binding site" evidence="10">
    <location>
        <begin position="184"/>
        <end position="188"/>
    </location>
    <ligand>
        <name>GTP</name>
        <dbReference type="ChEBI" id="CHEBI:37565"/>
    </ligand>
</feature>
<dbReference type="EMBL" id="MIYY01000025">
    <property type="protein sequence ID" value="OIR23081.1"/>
    <property type="molecule type" value="Genomic_DNA"/>
</dbReference>
<keyword evidence="8 10" id="KW-0687">Ribonucleoprotein</keyword>
<dbReference type="GO" id="GO:0005525">
    <property type="term" value="F:GTP binding"/>
    <property type="evidence" value="ECO:0007669"/>
    <property type="project" value="UniProtKB-UniRule"/>
</dbReference>
<dbReference type="SUPFAM" id="SSF52540">
    <property type="entry name" value="P-loop containing nucleoside triphosphate hydrolases"/>
    <property type="match status" value="1"/>
</dbReference>
<dbReference type="GO" id="GO:0048500">
    <property type="term" value="C:signal recognition particle"/>
    <property type="evidence" value="ECO:0007669"/>
    <property type="project" value="UniProtKB-UniRule"/>
</dbReference>
<dbReference type="Pfam" id="PF00448">
    <property type="entry name" value="SRP54"/>
    <property type="match status" value="1"/>
</dbReference>
<evidence type="ECO:0000256" key="3">
    <source>
        <dbReference type="ARBA" id="ARBA00022741"/>
    </source>
</evidence>
<keyword evidence="3 10" id="KW-0547">Nucleotide-binding</keyword>
<comment type="catalytic activity">
    <reaction evidence="10">
        <text>GTP + H2O = GDP + phosphate + H(+)</text>
        <dbReference type="Rhea" id="RHEA:19669"/>
        <dbReference type="ChEBI" id="CHEBI:15377"/>
        <dbReference type="ChEBI" id="CHEBI:15378"/>
        <dbReference type="ChEBI" id="CHEBI:37565"/>
        <dbReference type="ChEBI" id="CHEBI:43474"/>
        <dbReference type="ChEBI" id="CHEBI:58189"/>
        <dbReference type="EC" id="3.6.5.4"/>
    </reaction>
</comment>
<dbReference type="Pfam" id="PF02881">
    <property type="entry name" value="SRP54_N"/>
    <property type="match status" value="1"/>
</dbReference>
<dbReference type="SMART" id="SM00382">
    <property type="entry name" value="AAA"/>
    <property type="match status" value="1"/>
</dbReference>
<dbReference type="Gene3D" id="1.20.120.140">
    <property type="entry name" value="Signal recognition particle SRP54, nucleotide-binding domain"/>
    <property type="match status" value="1"/>
</dbReference>
<dbReference type="Pfam" id="PF02978">
    <property type="entry name" value="SRP_SPB"/>
    <property type="match status" value="1"/>
</dbReference>
<dbReference type="HAMAP" id="MF_00306">
    <property type="entry name" value="SRP54"/>
    <property type="match status" value="1"/>
</dbReference>
<dbReference type="PROSITE" id="PS00300">
    <property type="entry name" value="SRP54"/>
    <property type="match status" value="1"/>
</dbReference>
<feature type="binding site" evidence="10">
    <location>
        <begin position="242"/>
        <end position="245"/>
    </location>
    <ligand>
        <name>GTP</name>
        <dbReference type="ChEBI" id="CHEBI:37565"/>
    </ligand>
</feature>
<comment type="caution">
    <text evidence="13">The sequence shown here is derived from an EMBL/GenBank/DDBJ whole genome shotgun (WGS) entry which is preliminary data.</text>
</comment>
<dbReference type="InterPro" id="IPR036891">
    <property type="entry name" value="Signal_recog_part_SRP54_M_sf"/>
</dbReference>
<evidence type="ECO:0000313" key="14">
    <source>
        <dbReference type="Proteomes" id="UP000183138"/>
    </source>
</evidence>
<gene>
    <name evidence="10" type="primary">srp54</name>
    <name evidence="13" type="ORF">BEU00_01025</name>
</gene>
<keyword evidence="7 10" id="KW-0733">Signal recognition particle</keyword>
<comment type="domain">
    <text evidence="10">Composed of three domains: the N-terminal N domain, which is responsible for interactions with the ribosome, the central G domain, which binds GTP, and the C-terminal M domain, which binds the RNA and the signal sequence of the RNC.</text>
</comment>
<dbReference type="CDD" id="cd17875">
    <property type="entry name" value="SRP54_G"/>
    <property type="match status" value="1"/>
</dbReference>
<dbReference type="SUPFAM" id="SSF47446">
    <property type="entry name" value="Signal peptide-binding domain"/>
    <property type="match status" value="1"/>
</dbReference>
<dbReference type="PANTHER" id="PTHR11564">
    <property type="entry name" value="SIGNAL RECOGNITION PARTICLE 54K PROTEIN SRP54"/>
    <property type="match status" value="1"/>
</dbReference>
<keyword evidence="6 10" id="KW-0342">GTP-binding</keyword>
<feature type="domain" description="SRP54-type proteins GTP-binding" evidence="12">
    <location>
        <begin position="263"/>
        <end position="276"/>
    </location>
</feature>
<dbReference type="SMART" id="SM00962">
    <property type="entry name" value="SRP54"/>
    <property type="match status" value="1"/>
</dbReference>
<dbReference type="SUPFAM" id="SSF47364">
    <property type="entry name" value="Domain of the SRP/SRP receptor G-proteins"/>
    <property type="match status" value="1"/>
</dbReference>
<comment type="subunit">
    <text evidence="9 10">Part of the signal recognition particle protein translocation system, which is composed of SRP and FtsY. Archaeal SRP consists of a 7S RNA molecule of 300 nucleotides and two protein subunits: SRP54 and SRP19.</text>
</comment>
<keyword evidence="2 10" id="KW-0963">Cytoplasm</keyword>
<accession>A0A1J5TQ77</accession>
<keyword evidence="4 10" id="KW-0378">Hydrolase</keyword>
<dbReference type="InterPro" id="IPR013822">
    <property type="entry name" value="Signal_recog_particl_SRP54_hlx"/>
</dbReference>
<name>A0A1J5TQ77_9ARCH</name>
<evidence type="ECO:0000256" key="10">
    <source>
        <dbReference type="HAMAP-Rule" id="MF_00306"/>
    </source>
</evidence>
<dbReference type="InterPro" id="IPR022941">
    <property type="entry name" value="SRP54"/>
</dbReference>
<dbReference type="InterPro" id="IPR027417">
    <property type="entry name" value="P-loop_NTPase"/>
</dbReference>
<evidence type="ECO:0000256" key="1">
    <source>
        <dbReference type="ARBA" id="ARBA00005450"/>
    </source>
</evidence>
<evidence type="ECO:0000313" key="13">
    <source>
        <dbReference type="EMBL" id="OIR23081.1"/>
    </source>
</evidence>
<comment type="subcellular location">
    <subcellularLocation>
        <location evidence="10">Cytoplasm</location>
    </subcellularLocation>
    <text evidence="10">The SRP-RNC complex is targeted to the cytoplasmic membrane.</text>
</comment>
<dbReference type="InterPro" id="IPR000897">
    <property type="entry name" value="SRP54_GTPase_dom"/>
</dbReference>
<evidence type="ECO:0000256" key="7">
    <source>
        <dbReference type="ARBA" id="ARBA00023135"/>
    </source>
</evidence>